<accession>A0ABV0SR04</accession>
<organism evidence="1 2">
    <name type="scientific">Ilyodon furcidens</name>
    <name type="common">goldbreast splitfin</name>
    <dbReference type="NCBI Taxonomy" id="33524"/>
    <lineage>
        <taxon>Eukaryota</taxon>
        <taxon>Metazoa</taxon>
        <taxon>Chordata</taxon>
        <taxon>Craniata</taxon>
        <taxon>Vertebrata</taxon>
        <taxon>Euteleostomi</taxon>
        <taxon>Actinopterygii</taxon>
        <taxon>Neopterygii</taxon>
        <taxon>Teleostei</taxon>
        <taxon>Neoteleostei</taxon>
        <taxon>Acanthomorphata</taxon>
        <taxon>Ovalentaria</taxon>
        <taxon>Atherinomorphae</taxon>
        <taxon>Cyprinodontiformes</taxon>
        <taxon>Goodeidae</taxon>
        <taxon>Ilyodon</taxon>
    </lineage>
</organism>
<evidence type="ECO:0000313" key="2">
    <source>
        <dbReference type="Proteomes" id="UP001482620"/>
    </source>
</evidence>
<name>A0ABV0SR04_9TELE</name>
<reference evidence="1 2" key="1">
    <citation type="submission" date="2021-06" db="EMBL/GenBank/DDBJ databases">
        <authorList>
            <person name="Palmer J.M."/>
        </authorList>
    </citation>
    <scope>NUCLEOTIDE SEQUENCE [LARGE SCALE GENOMIC DNA]</scope>
    <source>
        <strain evidence="2">if_2019</strain>
        <tissue evidence="1">Muscle</tissue>
    </source>
</reference>
<evidence type="ECO:0000313" key="1">
    <source>
        <dbReference type="EMBL" id="MEQ2223022.1"/>
    </source>
</evidence>
<sequence length="112" mass="12499">MKSCWKQLHGDGGAGDHFLEGLVAGGQTRWRSRHLFRAAAHICVWSRCHFLLGFSPNPSIEFYDQEPGERRLPHSSTCSISLSPPGGVEYERQVKELMEMSIKGSHGFGKIS</sequence>
<gene>
    <name evidence="1" type="ORF">ILYODFUR_032505</name>
</gene>
<dbReference type="EMBL" id="JAHRIQ010005300">
    <property type="protein sequence ID" value="MEQ2223022.1"/>
    <property type="molecule type" value="Genomic_DNA"/>
</dbReference>
<protein>
    <submittedName>
        <fullName evidence="1">Uncharacterized protein</fullName>
    </submittedName>
</protein>
<proteinExistence type="predicted"/>
<keyword evidence="2" id="KW-1185">Reference proteome</keyword>
<dbReference type="Proteomes" id="UP001482620">
    <property type="component" value="Unassembled WGS sequence"/>
</dbReference>
<comment type="caution">
    <text evidence="1">The sequence shown here is derived from an EMBL/GenBank/DDBJ whole genome shotgun (WGS) entry which is preliminary data.</text>
</comment>